<name>A0A5K7XEB3_9BACT</name>
<keyword evidence="3" id="KW-1185">Reference proteome</keyword>
<sequence length="180" mass="19748">MTEIWLHPNRRALWSTLATFAAVSALALFVVWKFESLVAQLLAGLLALLALLMVGAAAVELRRPRIAYRDGKVLFNLRGSAPAAVPAEVVEAFFLGQGPAHLPTIHSEVPECVNLVARLSEKAPEWSRVEVKPALGQWCEGYVTIRGTWCEPLTVDVIRRLNRRLRELREAAAASAGEAT</sequence>
<gene>
    <name evidence="2" type="ORF">PLANPX_4742</name>
</gene>
<accession>A0A5K7XEB3</accession>
<reference evidence="3" key="1">
    <citation type="submission" date="2019-10" db="EMBL/GenBank/DDBJ databases">
        <title>Lacipirellula parvula gen. nov., sp. nov., representing a lineage of planctomycetes widespread in freshwater anoxic habitats, and description of the family Lacipirellulaceae.</title>
        <authorList>
            <person name="Dedysh S.N."/>
            <person name="Kulichevskaya I.S."/>
            <person name="Beletsky A.V."/>
            <person name="Rakitin A.L."/>
            <person name="Mardanov A.V."/>
            <person name="Ivanova A.A."/>
            <person name="Saltykova V.X."/>
            <person name="Rijpstra W.I.C."/>
            <person name="Sinninghe Damste J.S."/>
            <person name="Ravin N.V."/>
        </authorList>
    </citation>
    <scope>NUCLEOTIDE SEQUENCE [LARGE SCALE GENOMIC DNA]</scope>
    <source>
        <strain evidence="3">PX69</strain>
    </source>
</reference>
<keyword evidence="1" id="KW-0472">Membrane</keyword>
<evidence type="ECO:0000313" key="2">
    <source>
        <dbReference type="EMBL" id="BBO35130.1"/>
    </source>
</evidence>
<keyword evidence="1" id="KW-1133">Transmembrane helix</keyword>
<evidence type="ECO:0000256" key="1">
    <source>
        <dbReference type="SAM" id="Phobius"/>
    </source>
</evidence>
<dbReference type="EMBL" id="AP021861">
    <property type="protein sequence ID" value="BBO35130.1"/>
    <property type="molecule type" value="Genomic_DNA"/>
</dbReference>
<feature type="transmembrane region" description="Helical" evidence="1">
    <location>
        <begin position="38"/>
        <end position="59"/>
    </location>
</feature>
<proteinExistence type="predicted"/>
<organism evidence="2 3">
    <name type="scientific">Lacipirellula parvula</name>
    <dbReference type="NCBI Taxonomy" id="2650471"/>
    <lineage>
        <taxon>Bacteria</taxon>
        <taxon>Pseudomonadati</taxon>
        <taxon>Planctomycetota</taxon>
        <taxon>Planctomycetia</taxon>
        <taxon>Pirellulales</taxon>
        <taxon>Lacipirellulaceae</taxon>
        <taxon>Lacipirellula</taxon>
    </lineage>
</organism>
<protein>
    <submittedName>
        <fullName evidence="2">Uncharacterized protein</fullName>
    </submittedName>
</protein>
<dbReference type="AlphaFoldDB" id="A0A5K7XEB3"/>
<dbReference type="Proteomes" id="UP000326837">
    <property type="component" value="Chromosome"/>
</dbReference>
<feature type="transmembrane region" description="Helical" evidence="1">
    <location>
        <begin position="12"/>
        <end position="32"/>
    </location>
</feature>
<keyword evidence="1" id="KW-0812">Transmembrane</keyword>
<dbReference type="RefSeq" id="WP_152100575.1">
    <property type="nucleotide sequence ID" value="NZ_AP021861.1"/>
</dbReference>
<dbReference type="KEGG" id="lpav:PLANPX_4742"/>
<evidence type="ECO:0000313" key="3">
    <source>
        <dbReference type="Proteomes" id="UP000326837"/>
    </source>
</evidence>